<sequence>MQICQHDCDDTSDHCGEGMVRQVVHVGVSSHHGRKPVVEHWK</sequence>
<organism evidence="1 2">
    <name type="scientific">Allorhizobium taibaishanense</name>
    <dbReference type="NCBI Taxonomy" id="887144"/>
    <lineage>
        <taxon>Bacteria</taxon>
        <taxon>Pseudomonadati</taxon>
        <taxon>Pseudomonadota</taxon>
        <taxon>Alphaproteobacteria</taxon>
        <taxon>Hyphomicrobiales</taxon>
        <taxon>Rhizobiaceae</taxon>
        <taxon>Rhizobium/Agrobacterium group</taxon>
        <taxon>Allorhizobium</taxon>
    </lineage>
</organism>
<proteinExistence type="predicted"/>
<dbReference type="EMBL" id="JACIED010000003">
    <property type="protein sequence ID" value="MBB4008119.1"/>
    <property type="molecule type" value="Genomic_DNA"/>
</dbReference>
<protein>
    <submittedName>
        <fullName evidence="1">Uncharacterized protein</fullName>
    </submittedName>
</protein>
<comment type="caution">
    <text evidence="1">The sequence shown here is derived from an EMBL/GenBank/DDBJ whole genome shotgun (WGS) entry which is preliminary data.</text>
</comment>
<evidence type="ECO:0000313" key="1">
    <source>
        <dbReference type="EMBL" id="MBB4008119.1"/>
    </source>
</evidence>
<accession>A0A7W6MUH1</accession>
<dbReference type="RefSeq" id="WP_267890194.1">
    <property type="nucleotide sequence ID" value="NZ_JACIED010000003.1"/>
</dbReference>
<dbReference type="AlphaFoldDB" id="A0A7W6MUH1"/>
<reference evidence="1 2" key="1">
    <citation type="submission" date="2020-08" db="EMBL/GenBank/DDBJ databases">
        <title>Genomic Encyclopedia of Type Strains, Phase IV (KMG-IV): sequencing the most valuable type-strain genomes for metagenomic binning, comparative biology and taxonomic classification.</title>
        <authorList>
            <person name="Goeker M."/>
        </authorList>
    </citation>
    <scope>NUCLEOTIDE SEQUENCE [LARGE SCALE GENOMIC DNA]</scope>
    <source>
        <strain evidence="1 2">DSM 100021</strain>
    </source>
</reference>
<gene>
    <name evidence="1" type="ORF">GGQ71_002399</name>
</gene>
<evidence type="ECO:0000313" key="2">
    <source>
        <dbReference type="Proteomes" id="UP000544107"/>
    </source>
</evidence>
<dbReference type="Proteomes" id="UP000544107">
    <property type="component" value="Unassembled WGS sequence"/>
</dbReference>
<name>A0A7W6MUH1_9HYPH</name>